<gene>
    <name evidence="1" type="ORF">BJX66DRAFT_332290</name>
</gene>
<reference evidence="1 2" key="1">
    <citation type="submission" date="2024-07" db="EMBL/GenBank/DDBJ databases">
        <title>Section-level genome sequencing and comparative genomics of Aspergillus sections Usti and Cavernicolus.</title>
        <authorList>
            <consortium name="Lawrence Berkeley National Laboratory"/>
            <person name="Nybo J.L."/>
            <person name="Vesth T.C."/>
            <person name="Theobald S."/>
            <person name="Frisvad J.C."/>
            <person name="Larsen T.O."/>
            <person name="Kjaerboelling I."/>
            <person name="Rothschild-Mancinelli K."/>
            <person name="Lyhne E.K."/>
            <person name="Kogle M.E."/>
            <person name="Barry K."/>
            <person name="Clum A."/>
            <person name="Na H."/>
            <person name="Ledsgaard L."/>
            <person name="Lin J."/>
            <person name="Lipzen A."/>
            <person name="Kuo A."/>
            <person name="Riley R."/>
            <person name="Mondo S."/>
            <person name="Labutti K."/>
            <person name="Haridas S."/>
            <person name="Pangalinan J."/>
            <person name="Salamov A.A."/>
            <person name="Simmons B.A."/>
            <person name="Magnuson J.K."/>
            <person name="Chen J."/>
            <person name="Drula E."/>
            <person name="Henrissat B."/>
            <person name="Wiebenga A."/>
            <person name="Lubbers R.J."/>
            <person name="Gomes A.C."/>
            <person name="Makela M.R."/>
            <person name="Stajich J."/>
            <person name="Grigoriev I.V."/>
            <person name="Mortensen U.H."/>
            <person name="De Vries R.P."/>
            <person name="Baker S.E."/>
            <person name="Andersen M.R."/>
        </authorList>
    </citation>
    <scope>NUCLEOTIDE SEQUENCE [LARGE SCALE GENOMIC DNA]</scope>
    <source>
        <strain evidence="1 2">CBS 209.92</strain>
    </source>
</reference>
<dbReference type="Gene3D" id="3.40.50.720">
    <property type="entry name" value="NAD(P)-binding Rossmann-like Domain"/>
    <property type="match status" value="1"/>
</dbReference>
<evidence type="ECO:0000313" key="2">
    <source>
        <dbReference type="Proteomes" id="UP001610563"/>
    </source>
</evidence>
<sequence>MLHSILFTGSSGYLGGTVLAHWKETNLPPYSHLYALVRSEEQGEEVKQYGAEPLIADLDNQKAIAAKIVDLNVTIIFFLVDAYSAKYQPNMIQALGKVKAKTGHEVYFLHITGAKQFSRHAGMPTNKPLLDTNPKLYNI</sequence>
<organism evidence="1 2">
    <name type="scientific">Aspergillus keveii</name>
    <dbReference type="NCBI Taxonomy" id="714993"/>
    <lineage>
        <taxon>Eukaryota</taxon>
        <taxon>Fungi</taxon>
        <taxon>Dikarya</taxon>
        <taxon>Ascomycota</taxon>
        <taxon>Pezizomycotina</taxon>
        <taxon>Eurotiomycetes</taxon>
        <taxon>Eurotiomycetidae</taxon>
        <taxon>Eurotiales</taxon>
        <taxon>Aspergillaceae</taxon>
        <taxon>Aspergillus</taxon>
        <taxon>Aspergillus subgen. Nidulantes</taxon>
    </lineage>
</organism>
<keyword evidence="2" id="KW-1185">Reference proteome</keyword>
<accession>A0ABR4GNK6</accession>
<dbReference type="SUPFAM" id="SSF51735">
    <property type="entry name" value="NAD(P)-binding Rossmann-fold domains"/>
    <property type="match status" value="1"/>
</dbReference>
<protein>
    <recommendedName>
        <fullName evidence="3">NmrA-like domain-containing protein</fullName>
    </recommendedName>
</protein>
<comment type="caution">
    <text evidence="1">The sequence shown here is derived from an EMBL/GenBank/DDBJ whole genome shotgun (WGS) entry which is preliminary data.</text>
</comment>
<name>A0ABR4GNK6_9EURO</name>
<evidence type="ECO:0000313" key="1">
    <source>
        <dbReference type="EMBL" id="KAL2800144.1"/>
    </source>
</evidence>
<dbReference type="InterPro" id="IPR036291">
    <property type="entry name" value="NAD(P)-bd_dom_sf"/>
</dbReference>
<proteinExistence type="predicted"/>
<dbReference type="Proteomes" id="UP001610563">
    <property type="component" value="Unassembled WGS sequence"/>
</dbReference>
<evidence type="ECO:0008006" key="3">
    <source>
        <dbReference type="Google" id="ProtNLM"/>
    </source>
</evidence>
<dbReference type="EMBL" id="JBFTWV010000004">
    <property type="protein sequence ID" value="KAL2800144.1"/>
    <property type="molecule type" value="Genomic_DNA"/>
</dbReference>